<dbReference type="EMBL" id="JAYWIO010000008">
    <property type="protein sequence ID" value="KAK7243751.1"/>
    <property type="molecule type" value="Genomic_DNA"/>
</dbReference>
<proteinExistence type="predicted"/>
<sequence length="124" mass="13766">MKELHTFSLHPLSRCTLSLFPQNPKRRRRRPSALPPPSVRSLSLPPSQELAASLSLRSHFSSSLPLAARHAPVLPHAPVIKRLSHAVCSPPPSSLLLLISHFQIQFSLPAPKQRPEDIAPQPEY</sequence>
<reference evidence="2 3" key="1">
    <citation type="submission" date="2024-01" db="EMBL/GenBank/DDBJ databases">
        <title>The genomes of 5 underutilized Papilionoideae crops provide insights into root nodulation and disease resistanc.</title>
        <authorList>
            <person name="Yuan L."/>
        </authorList>
    </citation>
    <scope>NUCLEOTIDE SEQUENCE [LARGE SCALE GENOMIC DNA]</scope>
    <source>
        <strain evidence="2">ZHUSHIDOU_FW_LH</strain>
        <tissue evidence="2">Leaf</tissue>
    </source>
</reference>
<comment type="caution">
    <text evidence="2">The sequence shown here is derived from an EMBL/GenBank/DDBJ whole genome shotgun (WGS) entry which is preliminary data.</text>
</comment>
<evidence type="ECO:0000313" key="2">
    <source>
        <dbReference type="EMBL" id="KAK7243751.1"/>
    </source>
</evidence>
<gene>
    <name evidence="2" type="ORF">RIF29_38562</name>
</gene>
<feature type="region of interest" description="Disordered" evidence="1">
    <location>
        <begin position="20"/>
        <end position="45"/>
    </location>
</feature>
<keyword evidence="3" id="KW-1185">Reference proteome</keyword>
<dbReference type="Proteomes" id="UP001372338">
    <property type="component" value="Unassembled WGS sequence"/>
</dbReference>
<evidence type="ECO:0000256" key="1">
    <source>
        <dbReference type="SAM" id="MobiDB-lite"/>
    </source>
</evidence>
<organism evidence="2 3">
    <name type="scientific">Crotalaria pallida</name>
    <name type="common">Smooth rattlebox</name>
    <name type="synonym">Crotalaria striata</name>
    <dbReference type="NCBI Taxonomy" id="3830"/>
    <lineage>
        <taxon>Eukaryota</taxon>
        <taxon>Viridiplantae</taxon>
        <taxon>Streptophyta</taxon>
        <taxon>Embryophyta</taxon>
        <taxon>Tracheophyta</taxon>
        <taxon>Spermatophyta</taxon>
        <taxon>Magnoliopsida</taxon>
        <taxon>eudicotyledons</taxon>
        <taxon>Gunneridae</taxon>
        <taxon>Pentapetalae</taxon>
        <taxon>rosids</taxon>
        <taxon>fabids</taxon>
        <taxon>Fabales</taxon>
        <taxon>Fabaceae</taxon>
        <taxon>Papilionoideae</taxon>
        <taxon>50 kb inversion clade</taxon>
        <taxon>genistoids sensu lato</taxon>
        <taxon>core genistoids</taxon>
        <taxon>Crotalarieae</taxon>
        <taxon>Crotalaria</taxon>
    </lineage>
</organism>
<dbReference type="AlphaFoldDB" id="A0AAN9HP23"/>
<name>A0AAN9HP23_CROPI</name>
<evidence type="ECO:0000313" key="3">
    <source>
        <dbReference type="Proteomes" id="UP001372338"/>
    </source>
</evidence>
<accession>A0AAN9HP23</accession>
<protein>
    <submittedName>
        <fullName evidence="2">Uncharacterized protein</fullName>
    </submittedName>
</protein>